<name>A0A4Y2U6E0_ARAVE</name>
<accession>A0A4Y2U6E0</accession>
<gene>
    <name evidence="1" type="ORF">AVEN_257964_1</name>
</gene>
<comment type="caution">
    <text evidence="1">The sequence shown here is derived from an EMBL/GenBank/DDBJ whole genome shotgun (WGS) entry which is preliminary data.</text>
</comment>
<dbReference type="EMBL" id="BGPR01033927">
    <property type="protein sequence ID" value="GBO08053.1"/>
    <property type="molecule type" value="Genomic_DNA"/>
</dbReference>
<reference evidence="1 2" key="1">
    <citation type="journal article" date="2019" name="Sci. Rep.">
        <title>Orb-weaving spider Araneus ventricosus genome elucidates the spidroin gene catalogue.</title>
        <authorList>
            <person name="Kono N."/>
            <person name="Nakamura H."/>
            <person name="Ohtoshi R."/>
            <person name="Moran D.A.P."/>
            <person name="Shinohara A."/>
            <person name="Yoshida Y."/>
            <person name="Fujiwara M."/>
            <person name="Mori M."/>
            <person name="Tomita M."/>
            <person name="Arakawa K."/>
        </authorList>
    </citation>
    <scope>NUCLEOTIDE SEQUENCE [LARGE SCALE GENOMIC DNA]</scope>
</reference>
<proteinExistence type="predicted"/>
<protein>
    <submittedName>
        <fullName evidence="1">Uncharacterized protein</fullName>
    </submittedName>
</protein>
<dbReference type="Proteomes" id="UP000499080">
    <property type="component" value="Unassembled WGS sequence"/>
</dbReference>
<sequence>MLNRDSCLSTWPHYSGVHLRCSWAQCKRALTYARHKDKLRTGRRSNSPPSCRLRDIGWRNMGLPATAESGDSFGVQTHVFYWRFEPFGNGYTAYG</sequence>
<dbReference type="AlphaFoldDB" id="A0A4Y2U6E0"/>
<organism evidence="1 2">
    <name type="scientific">Araneus ventricosus</name>
    <name type="common">Orbweaver spider</name>
    <name type="synonym">Epeira ventricosa</name>
    <dbReference type="NCBI Taxonomy" id="182803"/>
    <lineage>
        <taxon>Eukaryota</taxon>
        <taxon>Metazoa</taxon>
        <taxon>Ecdysozoa</taxon>
        <taxon>Arthropoda</taxon>
        <taxon>Chelicerata</taxon>
        <taxon>Arachnida</taxon>
        <taxon>Araneae</taxon>
        <taxon>Araneomorphae</taxon>
        <taxon>Entelegynae</taxon>
        <taxon>Araneoidea</taxon>
        <taxon>Araneidae</taxon>
        <taxon>Araneus</taxon>
    </lineage>
</organism>
<keyword evidence="2" id="KW-1185">Reference proteome</keyword>
<evidence type="ECO:0000313" key="1">
    <source>
        <dbReference type="EMBL" id="GBO08053.1"/>
    </source>
</evidence>
<evidence type="ECO:0000313" key="2">
    <source>
        <dbReference type="Proteomes" id="UP000499080"/>
    </source>
</evidence>